<dbReference type="InterPro" id="IPR050546">
    <property type="entry name" value="Glycosyl_Hydrlase_16"/>
</dbReference>
<name>A0A919SKL6_9ACTN</name>
<evidence type="ECO:0000256" key="1">
    <source>
        <dbReference type="ARBA" id="ARBA00006865"/>
    </source>
</evidence>
<organism evidence="4 5">
    <name type="scientific">Actinoplanes auranticolor</name>
    <dbReference type="NCBI Taxonomy" id="47988"/>
    <lineage>
        <taxon>Bacteria</taxon>
        <taxon>Bacillati</taxon>
        <taxon>Actinomycetota</taxon>
        <taxon>Actinomycetes</taxon>
        <taxon>Micromonosporales</taxon>
        <taxon>Micromonosporaceae</taxon>
        <taxon>Actinoplanes</taxon>
    </lineage>
</organism>
<dbReference type="AlphaFoldDB" id="A0A919SKL6"/>
<dbReference type="Pfam" id="PF00652">
    <property type="entry name" value="Ricin_B_lectin"/>
    <property type="match status" value="1"/>
</dbReference>
<keyword evidence="5" id="KW-1185">Reference proteome</keyword>
<dbReference type="PANTHER" id="PTHR10963:SF55">
    <property type="entry name" value="GLYCOSIDE HYDROLASE FAMILY 16 PROTEIN"/>
    <property type="match status" value="1"/>
</dbReference>
<feature type="chain" id="PRO_5038635864" evidence="2">
    <location>
        <begin position="23"/>
        <end position="414"/>
    </location>
</feature>
<comment type="caution">
    <text evidence="4">The sequence shown here is derived from an EMBL/GenBank/DDBJ whole genome shotgun (WGS) entry which is preliminary data.</text>
</comment>
<sequence length="414" mass="44355">MRKTRILLAAAVVAATLTSALVAGSRNDTADAAIGGITWQDEFNGAANSPIDASKWKFDIGGSGWGNNEQQYYTNSTSNVRHDGQGHLAITARKENPANYQCHYGTCQYTSGRILTADKFSQTYGRFEASIKVPRGQGIWPAFWMLGGNNWPTTGEIDIMEHVGKDPTTVYGTVHGPGYSGAEGVGGNRNLGVPLSDAFHTYAVEWSPNLIVWFVDGSEYFRVTPASLGGDRWVFDHSFFMILNLAVGGHWPGYPDGTTQFPQTMLVDYVRVSSWTDGGGTTPPPATGGNALRSNFSNRCIDIPGGNAVDGARLQLWECNGSGAQKWAPNGDGTLRALGKCMDPAGGALTNGTPIQLVTCNSNPVQRFTLSAAGDLVNVSSNKCVDVKDWNSANGAQLQLWDCGGTTNQKWTKV</sequence>
<dbReference type="EMBL" id="BOQL01000042">
    <property type="protein sequence ID" value="GIM72683.1"/>
    <property type="molecule type" value="Genomic_DNA"/>
</dbReference>
<dbReference type="Pfam" id="PF00722">
    <property type="entry name" value="Glyco_hydro_16"/>
    <property type="match status" value="1"/>
</dbReference>
<dbReference type="GO" id="GO:0004553">
    <property type="term" value="F:hydrolase activity, hydrolyzing O-glycosyl compounds"/>
    <property type="evidence" value="ECO:0007669"/>
    <property type="project" value="InterPro"/>
</dbReference>
<dbReference type="RefSeq" id="WP_212991151.1">
    <property type="nucleotide sequence ID" value="NZ_BAABEA010000002.1"/>
</dbReference>
<dbReference type="SUPFAM" id="SSF49899">
    <property type="entry name" value="Concanavalin A-like lectins/glucanases"/>
    <property type="match status" value="1"/>
</dbReference>
<dbReference type="InterPro" id="IPR000772">
    <property type="entry name" value="Ricin_B_lectin"/>
</dbReference>
<dbReference type="PROSITE" id="PS50231">
    <property type="entry name" value="RICIN_B_LECTIN"/>
    <property type="match status" value="1"/>
</dbReference>
<dbReference type="CDD" id="cd08023">
    <property type="entry name" value="GH16_laminarinase_like"/>
    <property type="match status" value="1"/>
</dbReference>
<dbReference type="InterPro" id="IPR013320">
    <property type="entry name" value="ConA-like_dom_sf"/>
</dbReference>
<feature type="signal peptide" evidence="2">
    <location>
        <begin position="1"/>
        <end position="22"/>
    </location>
</feature>
<keyword evidence="2" id="KW-0732">Signal</keyword>
<evidence type="ECO:0000313" key="5">
    <source>
        <dbReference type="Proteomes" id="UP000681340"/>
    </source>
</evidence>
<dbReference type="PROSITE" id="PS51762">
    <property type="entry name" value="GH16_2"/>
    <property type="match status" value="1"/>
</dbReference>
<evidence type="ECO:0000313" key="4">
    <source>
        <dbReference type="EMBL" id="GIM72683.1"/>
    </source>
</evidence>
<dbReference type="PANTHER" id="PTHR10963">
    <property type="entry name" value="GLYCOSYL HYDROLASE-RELATED"/>
    <property type="match status" value="1"/>
</dbReference>
<dbReference type="Gene3D" id="2.60.120.200">
    <property type="match status" value="1"/>
</dbReference>
<proteinExistence type="inferred from homology"/>
<protein>
    <submittedName>
        <fullName evidence="4">Endo-1,3-beta-glucanase</fullName>
    </submittedName>
</protein>
<dbReference type="InterPro" id="IPR000757">
    <property type="entry name" value="Beta-glucanase-like"/>
</dbReference>
<dbReference type="SUPFAM" id="SSF50370">
    <property type="entry name" value="Ricin B-like lectins"/>
    <property type="match status" value="1"/>
</dbReference>
<evidence type="ECO:0000259" key="3">
    <source>
        <dbReference type="PROSITE" id="PS51762"/>
    </source>
</evidence>
<dbReference type="GO" id="GO:0005975">
    <property type="term" value="P:carbohydrate metabolic process"/>
    <property type="evidence" value="ECO:0007669"/>
    <property type="project" value="InterPro"/>
</dbReference>
<dbReference type="SMART" id="SM00458">
    <property type="entry name" value="RICIN"/>
    <property type="match status" value="1"/>
</dbReference>
<reference evidence="4" key="1">
    <citation type="submission" date="2021-03" db="EMBL/GenBank/DDBJ databases">
        <title>Whole genome shotgun sequence of Actinoplanes auranticolor NBRC 12245.</title>
        <authorList>
            <person name="Komaki H."/>
            <person name="Tamura T."/>
        </authorList>
    </citation>
    <scope>NUCLEOTIDE SEQUENCE</scope>
    <source>
        <strain evidence="4">NBRC 12245</strain>
    </source>
</reference>
<dbReference type="Gene3D" id="2.80.10.50">
    <property type="match status" value="2"/>
</dbReference>
<gene>
    <name evidence="4" type="ORF">Aau02nite_52210</name>
</gene>
<evidence type="ECO:0000256" key="2">
    <source>
        <dbReference type="SAM" id="SignalP"/>
    </source>
</evidence>
<dbReference type="InterPro" id="IPR035992">
    <property type="entry name" value="Ricin_B-like_lectins"/>
</dbReference>
<accession>A0A919SKL6</accession>
<comment type="similarity">
    <text evidence="1">Belongs to the glycosyl hydrolase 16 family.</text>
</comment>
<dbReference type="Proteomes" id="UP000681340">
    <property type="component" value="Unassembled WGS sequence"/>
</dbReference>
<feature type="domain" description="GH16" evidence="3">
    <location>
        <begin position="32"/>
        <end position="278"/>
    </location>
</feature>